<evidence type="ECO:0000313" key="10">
    <source>
        <dbReference type="EMBL" id="MEQ4483024.1"/>
    </source>
</evidence>
<dbReference type="Pfam" id="PF00746">
    <property type="entry name" value="Gram_pos_anchor"/>
    <property type="match status" value="1"/>
</dbReference>
<evidence type="ECO:0000259" key="9">
    <source>
        <dbReference type="Pfam" id="PF17210"/>
    </source>
</evidence>
<dbReference type="Gene3D" id="2.60.40.10">
    <property type="entry name" value="Immunoglobulins"/>
    <property type="match status" value="7"/>
</dbReference>
<feature type="domain" description="Gram-positive cocci surface proteins LPxTG" evidence="8">
    <location>
        <begin position="1780"/>
        <end position="1814"/>
    </location>
</feature>
<feature type="domain" description="SD-repeat containing protein B" evidence="9">
    <location>
        <begin position="867"/>
        <end position="984"/>
    </location>
</feature>
<keyword evidence="5" id="KW-0572">Peptidoglycan-anchor</keyword>
<dbReference type="InterPro" id="IPR013783">
    <property type="entry name" value="Ig-like_fold"/>
</dbReference>
<protein>
    <submittedName>
        <fullName evidence="10">SdrD B-like domain-containing protein</fullName>
    </submittedName>
</protein>
<proteinExistence type="predicted"/>
<dbReference type="PANTHER" id="PTHR23303">
    <property type="entry name" value="CARBOXYPEPTIDASE REGULATORY REGION-CONTAINING"/>
    <property type="match status" value="1"/>
</dbReference>
<name>A0ABV1KSM3_9BACL</name>
<keyword evidence="4" id="KW-0732">Signal</keyword>
<keyword evidence="3" id="KW-0964">Secreted</keyword>
<dbReference type="RefSeq" id="WP_232184139.1">
    <property type="nucleotide sequence ID" value="NZ_JAIOAP010000002.1"/>
</dbReference>
<feature type="compositionally biased region" description="Gly residues" evidence="6">
    <location>
        <begin position="1735"/>
        <end position="1751"/>
    </location>
</feature>
<comment type="caution">
    <text evidence="10">The sequence shown here is derived from an EMBL/GenBank/DDBJ whole genome shotgun (WGS) entry which is preliminary data.</text>
</comment>
<evidence type="ECO:0000256" key="5">
    <source>
        <dbReference type="ARBA" id="ARBA00023088"/>
    </source>
</evidence>
<dbReference type="InterPro" id="IPR033764">
    <property type="entry name" value="Sdr_B"/>
</dbReference>
<feature type="domain" description="SD-repeat containing protein B" evidence="9">
    <location>
        <begin position="1602"/>
        <end position="1716"/>
    </location>
</feature>
<feature type="domain" description="SD-repeat containing protein B" evidence="9">
    <location>
        <begin position="1108"/>
        <end position="1231"/>
    </location>
</feature>
<feature type="domain" description="SD-repeat containing protein B" evidence="9">
    <location>
        <begin position="1236"/>
        <end position="1356"/>
    </location>
</feature>
<organism evidence="10 11">
    <name type="scientific">Cohnella silvisoli</name>
    <dbReference type="NCBI Taxonomy" id="2873699"/>
    <lineage>
        <taxon>Bacteria</taxon>
        <taxon>Bacillati</taxon>
        <taxon>Bacillota</taxon>
        <taxon>Bacilli</taxon>
        <taxon>Bacillales</taxon>
        <taxon>Paenibacillaceae</taxon>
        <taxon>Cohnella</taxon>
    </lineage>
</organism>
<evidence type="ECO:0000256" key="1">
    <source>
        <dbReference type="ARBA" id="ARBA00004168"/>
    </source>
</evidence>
<feature type="domain" description="SD-repeat containing protein B" evidence="9">
    <location>
        <begin position="1361"/>
        <end position="1474"/>
    </location>
</feature>
<keyword evidence="11" id="KW-1185">Reference proteome</keyword>
<feature type="domain" description="SD-repeat containing protein B" evidence="9">
    <location>
        <begin position="988"/>
        <end position="1104"/>
    </location>
</feature>
<feature type="transmembrane region" description="Helical" evidence="7">
    <location>
        <begin position="1797"/>
        <end position="1816"/>
    </location>
</feature>
<feature type="region of interest" description="Disordered" evidence="6">
    <location>
        <begin position="1718"/>
        <end position="1789"/>
    </location>
</feature>
<sequence length="1823" mass="192114">MKILKSLFVILLAVTLMWNNSWLPKPTANADPADPLTVVLGTSVTTVATGATFTYTINYSYPTLIGSPIPAEIKLPLPQYVELAGGLPTSSVAALSLDNSDPAHPFVSIVFNGTGVAPGASGQFNINVRFKNYETPDGTIATAVCEHTVNGDPLTVYTSLPVNVTAQASSDWEVIKQKIRPIPQPIKGDEVEYEITIRDKATSSNGRLDISGVVVTDTLPPGATLVSADTPPNSVRDITDPTKVVWTFLNPGDPGYVPVRGSVKMKIKLLFPPSFVGPDATNTADLLYTPVGQAQKTATHSVTVTFASGPQDNGSGLNKNHIQSNSEVSPGQTVTFNIGGFDNNANQALAAGATIRDMTPVQTNQGDVINFLLEEIKTATFAGIADYEVWYTELENPGPLNWVKWGANVPAGTSTTLTVASLGGAVVKGIEYRFPTTLPINFIQTRNFDMTYRVDSSFNPGTFRKTLTNKAVLNYTFNGIAHSPVQPASTIAIVGNRPIISLVKTRPGSEANRKPGETITYTIKASNVGHSTAALYNPFITDSLPNELEYGDGDSATLVDWQLVHAPGGFAAPTFTLVDSLDPLNPTGKTLLKWEWSNSLPIGENVEIKFTARVKPGTPITNNVQNLVTLQAGDGTYLNDTNFNNAGCPGCTAPGGIWTIGQGVNINVVESVDLLSVMWVKGELDAAWKKMGHTIPGGAANYKLEISNVGNVNMDRLVIVNKLPLIGDTGVVSSGTRGSQWGPILTSPVTVPAAISNEVTVLYSTDGNVKMDNLTGAITGTFSSTPPSDLTSVTAIQLKFAPSFVFLPSSTFELEWTMRAPVGAPTGGEIAYNSFGYQVSKVGASTSLLPAEPNKVGIDIAPDNKGSIGNYVWLDRNENGVQDVGELGVNGMTVELYDAGTNTKLAGTLTGNDQNGQPGYYLFPNLDPGTYYVKFVTSPQYQKLTSNLQGGNTAKDSNADPITGKTANIPIIATETIDTIDAGLLPAALGDYVWDDKNNDGIQDVGEPGVSGVTVHLRDMNGVDITTTTTNATGFYEFKQLLPGVYSVKFDLPTPTASLSYMFAKQNAAGSTTANDSNANITDGTTVNVTLVPGETNSSIDTGLVRLASIGNFVWMDRNLDGKQDPSELGVNNVTVTLYDGAGVQVGVPTVTAPLSGVDGFYQFNNLVPGDYKVKFTLPAGYIFTTNNSSALGITTLNDSNADPAVGVNQGFTAVTTLDPDEHDNSFDAGLIKLVKLGDTLWVDTGVIGHQEGEPVLPVQNGIVVHLLDENGDPIQNSGVDVTTTTDALGKYVFNDLLPGKYRVKFDLPAGYLFTRKLLTGTGVTTATDSNVDSNGLTDVITLVAGEDDLTIDAGIVLPAALGDYVWNDNNSNGVQEAGETGRNGVTVELYNDSNALVGTTTTAANSGNDGYYSFTNLIPGSYKVKFIAPSGYMFSAKNSGSDVTKDSDAFASGFTDTVTLTPGQNNIDIDAGVHVIPASPVIPTASLGNYVWVDSNGNGIQDTGEKGLDGVTVELYDSSNTRIDLTITSGNGSYLFQNLNAGNYTVKFILPSGYRFSPSLSGTNRAVDSNASDDGRTAQVKLMPGDNNMTIDAGVVPLTTSLGDYVWIDKNKNGIQDASEVGQNGITVTLYNEAGVQIATTLTDNGSDGKPGYYEFKDLIPGKYSVKFDLPVGYVFTKKQAGSSVAVDSNADANGSTELIVLQPGERNLTVDAGLYLDVKPDPDKEPNKPGDKGNSGTGNGSTPGKGGVPGKDKPKGGGKSGTTGGKDSSGKGSNNGKDGKSALPKTGEQMPVLPIVGYALISAAILLLSVRWIVRKKQMKS</sequence>
<gene>
    <name evidence="10" type="ORF">QJS35_11520</name>
</gene>
<evidence type="ECO:0000256" key="2">
    <source>
        <dbReference type="ARBA" id="ARBA00022512"/>
    </source>
</evidence>
<feature type="compositionally biased region" description="Basic and acidic residues" evidence="6">
    <location>
        <begin position="1720"/>
        <end position="1733"/>
    </location>
</feature>
<evidence type="ECO:0000256" key="3">
    <source>
        <dbReference type="ARBA" id="ARBA00022525"/>
    </source>
</evidence>
<keyword evidence="2" id="KW-0134">Cell wall</keyword>
<accession>A0ABV1KSM3</accession>
<dbReference type="NCBIfam" id="TIGR01451">
    <property type="entry name" value="B_ant_repeat"/>
    <property type="match status" value="2"/>
</dbReference>
<dbReference type="InterPro" id="IPR019931">
    <property type="entry name" value="LPXTG_anchor"/>
</dbReference>
<dbReference type="Pfam" id="PF17210">
    <property type="entry name" value="SdrD_B"/>
    <property type="match status" value="7"/>
</dbReference>
<dbReference type="EMBL" id="JASKHM010000006">
    <property type="protein sequence ID" value="MEQ4483024.1"/>
    <property type="molecule type" value="Genomic_DNA"/>
</dbReference>
<dbReference type="Gene3D" id="2.60.40.740">
    <property type="match status" value="1"/>
</dbReference>
<evidence type="ECO:0000256" key="4">
    <source>
        <dbReference type="ARBA" id="ARBA00022729"/>
    </source>
</evidence>
<evidence type="ECO:0000256" key="6">
    <source>
        <dbReference type="SAM" id="MobiDB-lite"/>
    </source>
</evidence>
<reference evidence="10 11" key="1">
    <citation type="journal article" date="2023" name="Genome Announc.">
        <title>Pan-Genome Analyses of the Genus Cohnella and Proposal of the Novel Species Cohnella silvisoli sp. nov., Isolated from Forest Soil.</title>
        <authorList>
            <person name="Wang C."/>
            <person name="Mao L."/>
            <person name="Bao G."/>
            <person name="Zhu H."/>
        </authorList>
    </citation>
    <scope>NUCLEOTIDE SEQUENCE [LARGE SCALE GENOMIC DNA]</scope>
    <source>
        <strain evidence="10 11">NL03-T5-1</strain>
    </source>
</reference>
<evidence type="ECO:0000313" key="11">
    <source>
        <dbReference type="Proteomes" id="UP001493487"/>
    </source>
</evidence>
<dbReference type="PANTHER" id="PTHR23303:SF15">
    <property type="entry name" value="COLOSSIN-A"/>
    <property type="match status" value="1"/>
</dbReference>
<dbReference type="Proteomes" id="UP001493487">
    <property type="component" value="Unassembled WGS sequence"/>
</dbReference>
<feature type="domain" description="SD-repeat containing protein B" evidence="9">
    <location>
        <begin position="1486"/>
        <end position="1596"/>
    </location>
</feature>
<evidence type="ECO:0000256" key="7">
    <source>
        <dbReference type="SAM" id="Phobius"/>
    </source>
</evidence>
<comment type="subcellular location">
    <subcellularLocation>
        <location evidence="1">Secreted</location>
        <location evidence="1">Cell wall</location>
        <topology evidence="1">Peptidoglycan-anchor</topology>
    </subcellularLocation>
</comment>
<keyword evidence="7" id="KW-0472">Membrane</keyword>
<keyword evidence="7" id="KW-1133">Transmembrane helix</keyword>
<evidence type="ECO:0000259" key="8">
    <source>
        <dbReference type="Pfam" id="PF00746"/>
    </source>
</evidence>
<dbReference type="InterPro" id="IPR047589">
    <property type="entry name" value="DUF11_rpt"/>
</dbReference>
<dbReference type="NCBIfam" id="TIGR01167">
    <property type="entry name" value="LPXTG_anchor"/>
    <property type="match status" value="1"/>
</dbReference>
<keyword evidence="7" id="KW-0812">Transmembrane</keyword>
<dbReference type="InterPro" id="IPR051417">
    <property type="entry name" value="SDr/BOS_complex"/>
</dbReference>
<dbReference type="SUPFAM" id="SSF117074">
    <property type="entry name" value="Hypothetical protein PA1324"/>
    <property type="match status" value="7"/>
</dbReference>